<name>T1BBL9_9ZZZZ</name>
<reference evidence="5" key="2">
    <citation type="journal article" date="2014" name="ISME J.">
        <title>Microbial stratification in low pH oxic and suboxic macroscopic growths along an acid mine drainage.</title>
        <authorList>
            <person name="Mendez-Garcia C."/>
            <person name="Mesa V."/>
            <person name="Sprenger R.R."/>
            <person name="Richter M."/>
            <person name="Diez M.S."/>
            <person name="Solano J."/>
            <person name="Bargiela R."/>
            <person name="Golyshina O.V."/>
            <person name="Manteca A."/>
            <person name="Ramos J.L."/>
            <person name="Gallego J.R."/>
            <person name="Llorente I."/>
            <person name="Martins Dos Santos V.A."/>
            <person name="Jensen O.N."/>
            <person name="Pelaez A.I."/>
            <person name="Sanchez J."/>
            <person name="Ferrer M."/>
        </authorList>
    </citation>
    <scope>NUCLEOTIDE SEQUENCE</scope>
</reference>
<feature type="domain" description="2-oxoacid dehydrogenase acyltransferase catalytic" evidence="4">
    <location>
        <begin position="1"/>
        <end position="80"/>
    </location>
</feature>
<keyword evidence="2 5" id="KW-0808">Transferase</keyword>
<evidence type="ECO:0000256" key="2">
    <source>
        <dbReference type="ARBA" id="ARBA00022679"/>
    </source>
</evidence>
<dbReference type="SUPFAM" id="SSF52777">
    <property type="entry name" value="CoA-dependent acyltransferases"/>
    <property type="match status" value="1"/>
</dbReference>
<evidence type="ECO:0000256" key="1">
    <source>
        <dbReference type="ARBA" id="ARBA00001938"/>
    </source>
</evidence>
<gene>
    <name evidence="5" type="ORF">B1A_13463</name>
</gene>
<dbReference type="InterPro" id="IPR050743">
    <property type="entry name" value="2-oxoacid_DH_E2_comp"/>
</dbReference>
<dbReference type="AlphaFoldDB" id="T1BBL9"/>
<dbReference type="Pfam" id="PF00198">
    <property type="entry name" value="2-oxoacid_dh"/>
    <property type="match status" value="1"/>
</dbReference>
<dbReference type="GO" id="GO:0005737">
    <property type="term" value="C:cytoplasm"/>
    <property type="evidence" value="ECO:0007669"/>
    <property type="project" value="TreeGrafter"/>
</dbReference>
<dbReference type="PANTHER" id="PTHR43178">
    <property type="entry name" value="DIHYDROLIPOAMIDE ACETYLTRANSFERASE COMPONENT OF PYRUVATE DEHYDROGENASE COMPLEX"/>
    <property type="match status" value="1"/>
</dbReference>
<dbReference type="Gene3D" id="3.30.559.10">
    <property type="entry name" value="Chloramphenicol acetyltransferase-like domain"/>
    <property type="match status" value="1"/>
</dbReference>
<evidence type="ECO:0000313" key="5">
    <source>
        <dbReference type="EMBL" id="EQD50404.1"/>
    </source>
</evidence>
<comment type="caution">
    <text evidence="5">The sequence shown here is derived from an EMBL/GenBank/DDBJ whole genome shotgun (WGS) entry which is preliminary data.</text>
</comment>
<dbReference type="InterPro" id="IPR023213">
    <property type="entry name" value="CAT-like_dom_sf"/>
</dbReference>
<proteinExistence type="predicted"/>
<evidence type="ECO:0000256" key="3">
    <source>
        <dbReference type="ARBA" id="ARBA00023315"/>
    </source>
</evidence>
<dbReference type="EMBL" id="AUZX01009844">
    <property type="protein sequence ID" value="EQD50404.1"/>
    <property type="molecule type" value="Genomic_DNA"/>
</dbReference>
<feature type="non-terminal residue" evidence="5">
    <location>
        <position position="1"/>
    </location>
</feature>
<organism evidence="5">
    <name type="scientific">mine drainage metagenome</name>
    <dbReference type="NCBI Taxonomy" id="410659"/>
    <lineage>
        <taxon>unclassified sequences</taxon>
        <taxon>metagenomes</taxon>
        <taxon>ecological metagenomes</taxon>
    </lineage>
</organism>
<reference evidence="5" key="1">
    <citation type="submission" date="2013-08" db="EMBL/GenBank/DDBJ databases">
        <authorList>
            <person name="Mendez C."/>
            <person name="Richter M."/>
            <person name="Ferrer M."/>
            <person name="Sanchez J."/>
        </authorList>
    </citation>
    <scope>NUCLEOTIDE SEQUENCE</scope>
</reference>
<dbReference type="EC" id="2.3.1.61" evidence="5"/>
<dbReference type="GO" id="GO:0031405">
    <property type="term" value="F:lipoic acid binding"/>
    <property type="evidence" value="ECO:0007669"/>
    <property type="project" value="TreeGrafter"/>
</dbReference>
<dbReference type="GO" id="GO:0016407">
    <property type="term" value="F:acetyltransferase activity"/>
    <property type="evidence" value="ECO:0007669"/>
    <property type="project" value="TreeGrafter"/>
</dbReference>
<protein>
    <submittedName>
        <fullName evidence="5">2-oxoacid dehydrogenase acyltransferase, catalytic domain protein</fullName>
        <ecNumber evidence="5">2.3.1.61</ecNumber>
    </submittedName>
</protein>
<accession>T1BBL9</accession>
<dbReference type="PANTHER" id="PTHR43178:SF5">
    <property type="entry name" value="LIPOAMIDE ACYLTRANSFERASE COMPONENT OF BRANCHED-CHAIN ALPHA-KETO ACID DEHYDROGENASE COMPLEX, MITOCHONDRIAL"/>
    <property type="match status" value="1"/>
</dbReference>
<dbReference type="GO" id="GO:0004149">
    <property type="term" value="F:dihydrolipoyllysine-residue succinyltransferase activity"/>
    <property type="evidence" value="ECO:0007669"/>
    <property type="project" value="UniProtKB-EC"/>
</dbReference>
<sequence>TVTSLGGDGIDVLYPIINPPQVAIVGAGAIRDQAWVQNGQIIVRPILVLTLAADHRVTDGRVGSRFLRTIADLLAHPQSL</sequence>
<dbReference type="InterPro" id="IPR001078">
    <property type="entry name" value="2-oxoacid_DH_actylTfrase"/>
</dbReference>
<keyword evidence="3 5" id="KW-0012">Acyltransferase</keyword>
<evidence type="ECO:0000259" key="4">
    <source>
        <dbReference type="Pfam" id="PF00198"/>
    </source>
</evidence>
<comment type="cofactor">
    <cofactor evidence="1">
        <name>(R)-lipoate</name>
        <dbReference type="ChEBI" id="CHEBI:83088"/>
    </cofactor>
</comment>